<name>A0ABQ0Q967_9PROT</name>
<reference evidence="1" key="1">
    <citation type="submission" date="2013-04" db="EMBL/GenBank/DDBJ databases">
        <title>The genome sequencing project of 58 acetic acid bacteria.</title>
        <authorList>
            <person name="Okamoto-Kainuma A."/>
            <person name="Ishikawa M."/>
            <person name="Umino S."/>
            <person name="Koizumi Y."/>
            <person name="Shiwa Y."/>
            <person name="Yoshikawa H."/>
            <person name="Matsutani M."/>
            <person name="Matsushita K."/>
        </authorList>
    </citation>
    <scope>NUCLEOTIDE SEQUENCE</scope>
    <source>
        <strain evidence="1">NRIC 0228</strain>
    </source>
</reference>
<gene>
    <name evidence="1" type="ORF">AA0228_0749</name>
</gene>
<organism evidence="1 2">
    <name type="scientific">Gluconobacter frateurii NRIC 0228</name>
    <dbReference type="NCBI Taxonomy" id="1307946"/>
    <lineage>
        <taxon>Bacteria</taxon>
        <taxon>Pseudomonadati</taxon>
        <taxon>Pseudomonadota</taxon>
        <taxon>Alphaproteobacteria</taxon>
        <taxon>Acetobacterales</taxon>
        <taxon>Acetobacteraceae</taxon>
        <taxon>Gluconobacter</taxon>
    </lineage>
</organism>
<dbReference type="Gene3D" id="3.30.70.1060">
    <property type="entry name" value="Dimeric alpha+beta barrel"/>
    <property type="match status" value="1"/>
</dbReference>
<keyword evidence="2" id="KW-1185">Reference proteome</keyword>
<proteinExistence type="predicted"/>
<evidence type="ECO:0000313" key="1">
    <source>
        <dbReference type="EMBL" id="GBR09659.1"/>
    </source>
</evidence>
<evidence type="ECO:0000313" key="2">
    <source>
        <dbReference type="Proteomes" id="UP001061070"/>
    </source>
</evidence>
<accession>A0ABQ0Q967</accession>
<dbReference type="RefSeq" id="WP_099181462.1">
    <property type="nucleotide sequence ID" value="NZ_BAQW01000004.1"/>
</dbReference>
<comment type="caution">
    <text evidence="1">The sequence shown here is derived from an EMBL/GenBank/DDBJ whole genome shotgun (WGS) entry which is preliminary data.</text>
</comment>
<protein>
    <recommendedName>
        <fullName evidence="3">Superoxide dismutase</fullName>
    </recommendedName>
</protein>
<dbReference type="EMBL" id="BAQW01000004">
    <property type="protein sequence ID" value="GBR09659.1"/>
    <property type="molecule type" value="Genomic_DNA"/>
</dbReference>
<sequence>MKYLVLLTPVAGKTPDQFAAHMVAEIKHVWESYTAGELREFYFSPDPQAVTLIYEMADRAAVEREVTSLPLIKAGLLDAQIVQLGSFPQLSVLFDKALIAP</sequence>
<evidence type="ECO:0008006" key="3">
    <source>
        <dbReference type="Google" id="ProtNLM"/>
    </source>
</evidence>
<dbReference type="Proteomes" id="UP001061070">
    <property type="component" value="Unassembled WGS sequence"/>
</dbReference>